<reference evidence="5 6" key="1">
    <citation type="journal article" date="2017" name="Appl. Environ. Microbiol.">
        <title>Parallel evolution of two clades of a major Atlantic endemic Vibrio parahaemolyticus pathogen lineage by independent acquisition of related pathogenicity islands.</title>
        <authorList>
            <person name="Xu F."/>
            <person name="Gonzalez-Escalona N."/>
            <person name="Drees K.P."/>
            <person name="Sebra R.P."/>
            <person name="Cooper V.S."/>
            <person name="Jones S.H."/>
            <person name="Whistler C.A."/>
        </authorList>
    </citation>
    <scope>NUCLEOTIDE SEQUENCE [LARGE SCALE GENOMIC DNA]</scope>
    <source>
        <strain evidence="5 6">MAVP-3</strain>
    </source>
</reference>
<feature type="domain" description="GGDEF" evidence="4">
    <location>
        <begin position="244"/>
        <end position="377"/>
    </location>
</feature>
<dbReference type="PANTHER" id="PTHR45138">
    <property type="entry name" value="REGULATORY COMPONENTS OF SENSORY TRANSDUCTION SYSTEM"/>
    <property type="match status" value="1"/>
</dbReference>
<dbReference type="Gene3D" id="3.30.450.20">
    <property type="entry name" value="PAS domain"/>
    <property type="match status" value="1"/>
</dbReference>
<dbReference type="STRING" id="670.ACZ92_08430"/>
<protein>
    <recommendedName>
        <fullName evidence="2">diguanylate cyclase</fullName>
        <ecNumber evidence="2">2.7.7.65</ecNumber>
    </recommendedName>
</protein>
<dbReference type="AlphaFoldDB" id="A0A227JEN5"/>
<dbReference type="InterPro" id="IPR029787">
    <property type="entry name" value="Nucleotide_cyclase"/>
</dbReference>
<gene>
    <name evidence="5" type="ORF">CA163_07475</name>
</gene>
<evidence type="ECO:0000256" key="3">
    <source>
        <dbReference type="ARBA" id="ARBA00034247"/>
    </source>
</evidence>
<dbReference type="SUPFAM" id="SSF55785">
    <property type="entry name" value="PYP-like sensor domain (PAS domain)"/>
    <property type="match status" value="1"/>
</dbReference>
<dbReference type="PROSITE" id="PS50887">
    <property type="entry name" value="GGDEF"/>
    <property type="match status" value="1"/>
</dbReference>
<dbReference type="SMART" id="SM00267">
    <property type="entry name" value="GGDEF"/>
    <property type="match status" value="1"/>
</dbReference>
<dbReference type="SUPFAM" id="SSF55073">
    <property type="entry name" value="Nucleotide cyclase"/>
    <property type="match status" value="1"/>
</dbReference>
<dbReference type="InterPro" id="IPR000160">
    <property type="entry name" value="GGDEF_dom"/>
</dbReference>
<name>A0A227JEN5_VIBPH</name>
<comment type="caution">
    <text evidence="5">The sequence shown here is derived from an EMBL/GenBank/DDBJ whole genome shotgun (WGS) entry which is preliminary data.</text>
</comment>
<organism evidence="5 6">
    <name type="scientific">Vibrio parahaemolyticus</name>
    <dbReference type="NCBI Taxonomy" id="670"/>
    <lineage>
        <taxon>Bacteria</taxon>
        <taxon>Pseudomonadati</taxon>
        <taxon>Pseudomonadota</taxon>
        <taxon>Gammaproteobacteria</taxon>
        <taxon>Vibrionales</taxon>
        <taxon>Vibrionaceae</taxon>
        <taxon>Vibrio</taxon>
    </lineage>
</organism>
<proteinExistence type="predicted"/>
<dbReference type="InterPro" id="IPR035965">
    <property type="entry name" value="PAS-like_dom_sf"/>
</dbReference>
<dbReference type="EMBL" id="NIXT01000302">
    <property type="protein sequence ID" value="OXE33448.1"/>
    <property type="molecule type" value="Genomic_DNA"/>
</dbReference>
<dbReference type="OrthoDB" id="9812260at2"/>
<comment type="cofactor">
    <cofactor evidence="1">
        <name>Mg(2+)</name>
        <dbReference type="ChEBI" id="CHEBI:18420"/>
    </cofactor>
</comment>
<dbReference type="EC" id="2.7.7.65" evidence="2"/>
<evidence type="ECO:0000256" key="1">
    <source>
        <dbReference type="ARBA" id="ARBA00001946"/>
    </source>
</evidence>
<dbReference type="Proteomes" id="UP000214596">
    <property type="component" value="Unassembled WGS sequence"/>
</dbReference>
<dbReference type="Pfam" id="PF00990">
    <property type="entry name" value="GGDEF"/>
    <property type="match status" value="1"/>
</dbReference>
<dbReference type="InterPro" id="IPR043128">
    <property type="entry name" value="Rev_trsase/Diguanyl_cyclase"/>
</dbReference>
<dbReference type="CDD" id="cd01949">
    <property type="entry name" value="GGDEF"/>
    <property type="match status" value="1"/>
</dbReference>
<sequence>MNFLSQRYTGKSLHPDETKCYKNFTQTAQKLTHRLAESINHYVNHIDCVINTNLYNRLLAEKKESNHMIYKERETWLEAILNTLPDHVFILDESGRYIESFGGTHHSKTFNAERYIGLQLSDVLSPTKADELMGFIFDVMQDNETKVVKYNLSLHDHLLLPIEELEALENPEEMWFEAIIKPVNAPENANKLVIWSVRDITKTHLLEQRLKQLSETDALTGLLNRRAFISNLDNAIIQHTKRSQTLSCLMIDIDHFKDINDSVGHFSGDHVITRIAHVCQGVIRGSDFIGRLGGEEFAVILTDTNAIQAYEVAERIRQAIQATICHVDDVEITTTVSIGVAELNSQQSNAKELLIEADKAMYYSKHSGRNQVTLAYENLPDLKLYQAGHLKIQRVS</sequence>
<dbReference type="FunFam" id="3.30.70.270:FF:000001">
    <property type="entry name" value="Diguanylate cyclase domain protein"/>
    <property type="match status" value="1"/>
</dbReference>
<accession>A0A227JEN5</accession>
<dbReference type="GO" id="GO:0052621">
    <property type="term" value="F:diguanylate cyclase activity"/>
    <property type="evidence" value="ECO:0007669"/>
    <property type="project" value="UniProtKB-EC"/>
</dbReference>
<dbReference type="PANTHER" id="PTHR45138:SF9">
    <property type="entry name" value="DIGUANYLATE CYCLASE DGCM-RELATED"/>
    <property type="match status" value="1"/>
</dbReference>
<dbReference type="OMA" id="QWYEARV"/>
<evidence type="ECO:0000256" key="2">
    <source>
        <dbReference type="ARBA" id="ARBA00012528"/>
    </source>
</evidence>
<dbReference type="NCBIfam" id="TIGR00254">
    <property type="entry name" value="GGDEF"/>
    <property type="match status" value="1"/>
</dbReference>
<dbReference type="InterPro" id="IPR050469">
    <property type="entry name" value="Diguanylate_Cyclase"/>
</dbReference>
<comment type="catalytic activity">
    <reaction evidence="3">
        <text>2 GTP = 3',3'-c-di-GMP + 2 diphosphate</text>
        <dbReference type="Rhea" id="RHEA:24898"/>
        <dbReference type="ChEBI" id="CHEBI:33019"/>
        <dbReference type="ChEBI" id="CHEBI:37565"/>
        <dbReference type="ChEBI" id="CHEBI:58805"/>
        <dbReference type="EC" id="2.7.7.65"/>
    </reaction>
</comment>
<dbReference type="Gene3D" id="3.30.70.270">
    <property type="match status" value="1"/>
</dbReference>
<evidence type="ECO:0000313" key="5">
    <source>
        <dbReference type="EMBL" id="OXE33448.1"/>
    </source>
</evidence>
<evidence type="ECO:0000259" key="4">
    <source>
        <dbReference type="PROSITE" id="PS50887"/>
    </source>
</evidence>
<evidence type="ECO:0000313" key="6">
    <source>
        <dbReference type="Proteomes" id="UP000214596"/>
    </source>
</evidence>